<dbReference type="AlphaFoldDB" id="A0A7X0M4V2"/>
<evidence type="ECO:0000256" key="1">
    <source>
        <dbReference type="SAM" id="MobiDB-lite"/>
    </source>
</evidence>
<evidence type="ECO:0000256" key="2">
    <source>
        <dbReference type="SAM" id="Phobius"/>
    </source>
</evidence>
<keyword evidence="4" id="KW-1185">Reference proteome</keyword>
<organism evidence="3 4">
    <name type="scientific">Sphaerisporangium rubeum</name>
    <dbReference type="NCBI Taxonomy" id="321317"/>
    <lineage>
        <taxon>Bacteria</taxon>
        <taxon>Bacillati</taxon>
        <taxon>Actinomycetota</taxon>
        <taxon>Actinomycetes</taxon>
        <taxon>Streptosporangiales</taxon>
        <taxon>Streptosporangiaceae</taxon>
        <taxon>Sphaerisporangium</taxon>
    </lineage>
</organism>
<evidence type="ECO:0000313" key="4">
    <source>
        <dbReference type="Proteomes" id="UP000555564"/>
    </source>
</evidence>
<dbReference type="RefSeq" id="WP_184978837.1">
    <property type="nucleotide sequence ID" value="NZ_BAAALO010000031.1"/>
</dbReference>
<protein>
    <recommendedName>
        <fullName evidence="5">DUF2335 domain-containing protein</fullName>
    </recommendedName>
</protein>
<feature type="transmembrane region" description="Helical" evidence="2">
    <location>
        <begin position="125"/>
        <end position="145"/>
    </location>
</feature>
<reference evidence="3 4" key="1">
    <citation type="submission" date="2020-08" db="EMBL/GenBank/DDBJ databases">
        <title>Sequencing the genomes of 1000 actinobacteria strains.</title>
        <authorList>
            <person name="Klenk H.-P."/>
        </authorList>
    </citation>
    <scope>NUCLEOTIDE SEQUENCE [LARGE SCALE GENOMIC DNA]</scope>
    <source>
        <strain evidence="3 4">DSM 44936</strain>
    </source>
</reference>
<keyword evidence="2" id="KW-0812">Transmembrane</keyword>
<keyword evidence="2" id="KW-0472">Membrane</keyword>
<evidence type="ECO:0008006" key="5">
    <source>
        <dbReference type="Google" id="ProtNLM"/>
    </source>
</evidence>
<feature type="transmembrane region" description="Helical" evidence="2">
    <location>
        <begin position="100"/>
        <end position="119"/>
    </location>
</feature>
<accession>A0A7X0M4V2</accession>
<feature type="compositionally biased region" description="Basic and acidic residues" evidence="1">
    <location>
        <begin position="1"/>
        <end position="12"/>
    </location>
</feature>
<evidence type="ECO:0000313" key="3">
    <source>
        <dbReference type="EMBL" id="MBB6471665.1"/>
    </source>
</evidence>
<gene>
    <name evidence="3" type="ORF">BJ992_001096</name>
</gene>
<dbReference type="EMBL" id="JACHIU010000001">
    <property type="protein sequence ID" value="MBB6471665.1"/>
    <property type="molecule type" value="Genomic_DNA"/>
</dbReference>
<proteinExistence type="predicted"/>
<comment type="caution">
    <text evidence="3">The sequence shown here is derived from an EMBL/GenBank/DDBJ whole genome shotgun (WGS) entry which is preliminary data.</text>
</comment>
<name>A0A7X0M4V2_9ACTN</name>
<dbReference type="Proteomes" id="UP000555564">
    <property type="component" value="Unassembled WGS sequence"/>
</dbReference>
<feature type="region of interest" description="Disordered" evidence="1">
    <location>
        <begin position="1"/>
        <end position="20"/>
    </location>
</feature>
<sequence>MQDVSDDARTEATPEGVSLPRVAQQAAREFHVQIPGSSELRDSAWIALKIELESFGDDVLQEAGRIEDTTEDISARDIKAMASYVRRGYAAQPRKKRSRLGTICEAFSYVTAIFAGIFVNNITEPWGSVGLVIAALLGIFSFIWARESGGRVDG</sequence>
<keyword evidence="2" id="KW-1133">Transmembrane helix</keyword>